<evidence type="ECO:0000259" key="3">
    <source>
        <dbReference type="Pfam" id="PF00501"/>
    </source>
</evidence>
<dbReference type="OrthoDB" id="429813at2759"/>
<dbReference type="AlphaFoldDB" id="A0A2H3DNV6"/>
<dbReference type="Proteomes" id="UP000217790">
    <property type="component" value="Unassembled WGS sequence"/>
</dbReference>
<dbReference type="Gene3D" id="3.40.50.720">
    <property type="entry name" value="NAD(P)-binding Rossmann-like Domain"/>
    <property type="match status" value="2"/>
</dbReference>
<dbReference type="Pfam" id="PF23562">
    <property type="entry name" value="AMP-binding_C_3"/>
    <property type="match status" value="1"/>
</dbReference>
<evidence type="ECO:0000256" key="2">
    <source>
        <dbReference type="ARBA" id="ARBA00022553"/>
    </source>
</evidence>
<feature type="domain" description="Thioester reductase (TE)" evidence="4">
    <location>
        <begin position="702"/>
        <end position="910"/>
    </location>
</feature>
<dbReference type="Pfam" id="PF00501">
    <property type="entry name" value="AMP-binding"/>
    <property type="match status" value="1"/>
</dbReference>
<dbReference type="Pfam" id="PF07993">
    <property type="entry name" value="NAD_binding_4"/>
    <property type="match status" value="1"/>
</dbReference>
<keyword evidence="1" id="KW-0596">Phosphopantetheine</keyword>
<dbReference type="OMA" id="DAPINGY"/>
<dbReference type="InterPro" id="IPR042099">
    <property type="entry name" value="ANL_N_sf"/>
</dbReference>
<proteinExistence type="predicted"/>
<evidence type="ECO:0000256" key="1">
    <source>
        <dbReference type="ARBA" id="ARBA00022450"/>
    </source>
</evidence>
<dbReference type="SUPFAM" id="SSF56801">
    <property type="entry name" value="Acetyl-CoA synthetase-like"/>
    <property type="match status" value="1"/>
</dbReference>
<dbReference type="PANTHER" id="PTHR43439:SF2">
    <property type="entry name" value="ENZYME, PUTATIVE (JCVI)-RELATED"/>
    <property type="match status" value="1"/>
</dbReference>
<dbReference type="STRING" id="47427.A0A2H3DNV6"/>
<dbReference type="InterPro" id="IPR000873">
    <property type="entry name" value="AMP-dep_synth/lig_dom"/>
</dbReference>
<keyword evidence="6" id="KW-1185">Reference proteome</keyword>
<dbReference type="InterPro" id="IPR051414">
    <property type="entry name" value="Adenylate-forming_Reductase"/>
</dbReference>
<gene>
    <name evidence="5" type="ORF">ARMGADRAFT_1080606</name>
</gene>
<sequence>MAVQAKATIDLPTSQGTLNSTFTPPPTDGSLTLAQIFDHHYLKSRDHTLFRYEDDAGKVIDIEWGRAVPAMHLFARIVLKSVTVVSSARPVVAILAAADSVTYYTTIAGIMRAGCIAFPISVRNSDAAVAHLIRSTGAKYVLLSQDPRMQKLAEAALRKLKNEERQDFKMMPMPSFESLYSGSAEPSDLLPSIKNSDLEAQALIMHSSGSTTFPKPIPSTYKIMMQAGLLPYFGEVNICGDVLSAHAVPMFHLMGAIQISWTAYTGVIMAVFRPGWPSITPTPDRVFSGAIATKCNLMFCVPAFLENREKDPQRVEKLSKFKTIWATGLRSRESVWFLCMDRPKLRSSHCSFQSVLPQRAGITGGFLLTVLQSSSLSKKKVGFIASCSRQTTPTHQPAILNTEIDGVPALDTNDLVARHPTNPALWRMHGRRDDQIMHSSGEKASAIYVYWTNPVPIEDILSKDPKISSAIMFGRGRFHAGIIVTPVTEEPVLPNDEDWLSRYRNAIWPTVTKANQFAPQHSRIFKEMILVADKSKPFEFTPKGTQRRQAVLNAYSAEIYAAYEALKQSSQTHLAAPVQWELSNSLHFVREAVEKILTNTVEDNDDLFQNGCDSNMDPQHNSSALRSTSKINIHDVPHNFVYANPTIHLLSEYLVKAAKGSHLRDPKHRTQVMFDMARKYSTDFPIAASGLIPDSSEEVVLLTGSTGAFGSYILDALLRSDDVRQTDAFIERGLDPDFLTSSKVVFVDSDLSANLFGLDYSVYHELIGDITCVIHNAWQVDFNVSLASLEPLVRGTRRLVDFALSCRVAPRFVFTSSAGVFRNINGIGYTAAEEPLADPAISAGWGYGESKWVAEYILEEAAKTTTLKPVIVRMGQLTGGANGAWNIKEWFPSLVKSSQDLKCLPDVPGEWFPSLVKSSQDLKCLPDVPGSTSWIPIDIAAKALVELRLSKCRYIHLLHPRPVAASIILQRVSSALRIPLVPYSQWIDAIEQTSQNEGSDRAASEIPALQLLEFFRSQGSGDTNNGEAFGFQSLQTTNLEQSAILGNLRQLWIEDVDKWLNYWRGAGFIV</sequence>
<name>A0A2H3DNV6_ARMGA</name>
<organism evidence="5 6">
    <name type="scientific">Armillaria gallica</name>
    <name type="common">Bulbous honey fungus</name>
    <name type="synonym">Armillaria bulbosa</name>
    <dbReference type="NCBI Taxonomy" id="47427"/>
    <lineage>
        <taxon>Eukaryota</taxon>
        <taxon>Fungi</taxon>
        <taxon>Dikarya</taxon>
        <taxon>Basidiomycota</taxon>
        <taxon>Agaricomycotina</taxon>
        <taxon>Agaricomycetes</taxon>
        <taxon>Agaricomycetidae</taxon>
        <taxon>Agaricales</taxon>
        <taxon>Marasmiineae</taxon>
        <taxon>Physalacriaceae</taxon>
        <taxon>Armillaria</taxon>
    </lineage>
</organism>
<dbReference type="InterPro" id="IPR036291">
    <property type="entry name" value="NAD(P)-bd_dom_sf"/>
</dbReference>
<evidence type="ECO:0000313" key="5">
    <source>
        <dbReference type="EMBL" id="PBK92548.1"/>
    </source>
</evidence>
<evidence type="ECO:0000259" key="4">
    <source>
        <dbReference type="Pfam" id="PF07993"/>
    </source>
</evidence>
<dbReference type="SUPFAM" id="SSF51735">
    <property type="entry name" value="NAD(P)-binding Rossmann-fold domains"/>
    <property type="match status" value="1"/>
</dbReference>
<dbReference type="EMBL" id="KZ293658">
    <property type="protein sequence ID" value="PBK92548.1"/>
    <property type="molecule type" value="Genomic_DNA"/>
</dbReference>
<accession>A0A2H3DNV6</accession>
<keyword evidence="2" id="KW-0597">Phosphoprotein</keyword>
<protein>
    <submittedName>
        <fullName evidence="5">Acetyl-CoA synthetase-like protein</fullName>
    </submittedName>
</protein>
<dbReference type="PANTHER" id="PTHR43439">
    <property type="entry name" value="PHENYLACETATE-COENZYME A LIGASE"/>
    <property type="match status" value="1"/>
</dbReference>
<evidence type="ECO:0000313" key="6">
    <source>
        <dbReference type="Proteomes" id="UP000217790"/>
    </source>
</evidence>
<feature type="domain" description="AMP-dependent synthetase/ligase" evidence="3">
    <location>
        <begin position="92"/>
        <end position="332"/>
    </location>
</feature>
<dbReference type="InterPro" id="IPR013120">
    <property type="entry name" value="FAR_NAD-bd"/>
</dbReference>
<dbReference type="InParanoid" id="A0A2H3DNV6"/>
<dbReference type="Gene3D" id="3.40.50.12780">
    <property type="entry name" value="N-terminal domain of ligase-like"/>
    <property type="match status" value="1"/>
</dbReference>
<reference evidence="6" key="1">
    <citation type="journal article" date="2017" name="Nat. Ecol. Evol.">
        <title>Genome expansion and lineage-specific genetic innovations in the forest pathogenic fungi Armillaria.</title>
        <authorList>
            <person name="Sipos G."/>
            <person name="Prasanna A.N."/>
            <person name="Walter M.C."/>
            <person name="O'Connor E."/>
            <person name="Balint B."/>
            <person name="Krizsan K."/>
            <person name="Kiss B."/>
            <person name="Hess J."/>
            <person name="Varga T."/>
            <person name="Slot J."/>
            <person name="Riley R."/>
            <person name="Boka B."/>
            <person name="Rigling D."/>
            <person name="Barry K."/>
            <person name="Lee J."/>
            <person name="Mihaltcheva S."/>
            <person name="LaButti K."/>
            <person name="Lipzen A."/>
            <person name="Waldron R."/>
            <person name="Moloney N.M."/>
            <person name="Sperisen C."/>
            <person name="Kredics L."/>
            <person name="Vagvoelgyi C."/>
            <person name="Patrignani A."/>
            <person name="Fitzpatrick D."/>
            <person name="Nagy I."/>
            <person name="Doyle S."/>
            <person name="Anderson J.B."/>
            <person name="Grigoriev I.V."/>
            <person name="Gueldener U."/>
            <person name="Muensterkoetter M."/>
            <person name="Nagy L.G."/>
        </authorList>
    </citation>
    <scope>NUCLEOTIDE SEQUENCE [LARGE SCALE GENOMIC DNA]</scope>
    <source>
        <strain evidence="6">Ar21-2</strain>
    </source>
</reference>